<feature type="compositionally biased region" description="Basic and acidic residues" evidence="1">
    <location>
        <begin position="197"/>
        <end position="218"/>
    </location>
</feature>
<feature type="region of interest" description="Disordered" evidence="1">
    <location>
        <begin position="1"/>
        <end position="30"/>
    </location>
</feature>
<comment type="caution">
    <text evidence="2">The sequence shown here is derived from an EMBL/GenBank/DDBJ whole genome shotgun (WGS) entry which is preliminary data.</text>
</comment>
<feature type="compositionally biased region" description="Polar residues" evidence="1">
    <location>
        <begin position="131"/>
        <end position="140"/>
    </location>
</feature>
<dbReference type="Proteomes" id="UP000076837">
    <property type="component" value="Unassembled WGS sequence"/>
</dbReference>
<dbReference type="AlphaFoldDB" id="A0A163H419"/>
<keyword evidence="3" id="KW-1185">Reference proteome</keyword>
<feature type="compositionally biased region" description="Low complexity" evidence="1">
    <location>
        <begin position="113"/>
        <end position="129"/>
    </location>
</feature>
<evidence type="ECO:0000313" key="2">
    <source>
        <dbReference type="EMBL" id="KZM25144.1"/>
    </source>
</evidence>
<name>A0A163H419_DIDRA</name>
<evidence type="ECO:0000256" key="1">
    <source>
        <dbReference type="SAM" id="MobiDB-lite"/>
    </source>
</evidence>
<gene>
    <name evidence="2" type="ORF">ST47_g3710</name>
</gene>
<proteinExistence type="predicted"/>
<organism evidence="2 3">
    <name type="scientific">Didymella rabiei</name>
    <name type="common">Chickpea ascochyta blight fungus</name>
    <name type="synonym">Mycosphaerella rabiei</name>
    <dbReference type="NCBI Taxonomy" id="5454"/>
    <lineage>
        <taxon>Eukaryota</taxon>
        <taxon>Fungi</taxon>
        <taxon>Dikarya</taxon>
        <taxon>Ascomycota</taxon>
        <taxon>Pezizomycotina</taxon>
        <taxon>Dothideomycetes</taxon>
        <taxon>Pleosporomycetidae</taxon>
        <taxon>Pleosporales</taxon>
        <taxon>Pleosporineae</taxon>
        <taxon>Didymellaceae</taxon>
        <taxon>Ascochyta</taxon>
    </lineage>
</organism>
<feature type="region of interest" description="Disordered" evidence="1">
    <location>
        <begin position="112"/>
        <end position="228"/>
    </location>
</feature>
<sequence>MLHDQPAVTAIRSPKRSVHSQDPAPHTKAAKLPADDKVVFCAKIHRMTLFPCEREAKEAARKVHSGVAGGTAAPPPTPAAGVGSAPITTDGMFTVEAMTACLGYATVTSTLRPSAATPTDTTTSPAGSSEVPASNKTTTGEDWGFGFNGCPHPDPTAVHTPLSAKPARRVDSMYEMDDDVYTDDDYSDDCDEDDSDDAHTSHGEGSERGRSRLVDGSRVRKQVWASGG</sequence>
<protein>
    <submittedName>
        <fullName evidence="2">Uncharacterized protein</fullName>
    </submittedName>
</protein>
<accession>A0A163H419</accession>
<reference evidence="2 3" key="1">
    <citation type="journal article" date="2016" name="Sci. Rep.">
        <title>Draft genome sequencing and secretome analysis of fungal phytopathogen Ascochyta rabiei provides insight into the necrotrophic effector repertoire.</title>
        <authorList>
            <person name="Verma S."/>
            <person name="Gazara R.K."/>
            <person name="Nizam S."/>
            <person name="Parween S."/>
            <person name="Chattopadhyay D."/>
            <person name="Verma P.K."/>
        </authorList>
    </citation>
    <scope>NUCLEOTIDE SEQUENCE [LARGE SCALE GENOMIC DNA]</scope>
    <source>
        <strain evidence="2 3">ArDII</strain>
    </source>
</reference>
<feature type="compositionally biased region" description="Acidic residues" evidence="1">
    <location>
        <begin position="174"/>
        <end position="196"/>
    </location>
</feature>
<evidence type="ECO:0000313" key="3">
    <source>
        <dbReference type="Proteomes" id="UP000076837"/>
    </source>
</evidence>
<dbReference type="EMBL" id="JYNV01000136">
    <property type="protein sequence ID" value="KZM25144.1"/>
    <property type="molecule type" value="Genomic_DNA"/>
</dbReference>